<sequence>MWLLPGTAPARDEGTRGLPGAPDPDWHRDEHDAPGHWSEVLGRLGLGAYGVVHLLLGWLAVAIAMSGERSPVDQRGAVAIVAHGGLVGRFLLALATVCLVTFAVWQLRACAVGFRWVEERGLRWRKRIGAFAKALGVGGVAYFAVRVTVSPTDNASELQVVAHETFALPYGRLLVLLAAVVVLVTAVSTAFTGVAATFLGDLVPEKLTPGLRLAARWLGGVGNLTRAVVFGAVGVLALEAVADDDPGEVGGLDVALRALADHTLGTVVLVVAGVGFAAYGLYCLVDAYARHP</sequence>
<feature type="transmembrane region" description="Helical" evidence="2">
    <location>
        <begin position="86"/>
        <end position="107"/>
    </location>
</feature>
<evidence type="ECO:0000313" key="4">
    <source>
        <dbReference type="EMBL" id="MEJ2863547.1"/>
    </source>
</evidence>
<name>A0ABU8M913_9PSEU</name>
<feature type="transmembrane region" description="Helical" evidence="2">
    <location>
        <begin position="128"/>
        <end position="145"/>
    </location>
</feature>
<proteinExistence type="predicted"/>
<feature type="domain" description="DUF1206" evidence="3">
    <location>
        <begin position="44"/>
        <end position="107"/>
    </location>
</feature>
<dbReference type="RefSeq" id="WP_337704915.1">
    <property type="nucleotide sequence ID" value="NZ_JBBEGM010000009.1"/>
</dbReference>
<reference evidence="4 5" key="1">
    <citation type="submission" date="2024-03" db="EMBL/GenBank/DDBJ databases">
        <title>Actinomycetospora sp. OC33-EN07, a novel actinomycete isolated from wild orchid (Aerides multiflora).</title>
        <authorList>
            <person name="Suriyachadkun C."/>
        </authorList>
    </citation>
    <scope>NUCLEOTIDE SEQUENCE [LARGE SCALE GENOMIC DNA]</scope>
    <source>
        <strain evidence="4 5">OC33-EN07</strain>
    </source>
</reference>
<organism evidence="4 5">
    <name type="scientific">Actinomycetospora flava</name>
    <dbReference type="NCBI Taxonomy" id="3129232"/>
    <lineage>
        <taxon>Bacteria</taxon>
        <taxon>Bacillati</taxon>
        <taxon>Actinomycetota</taxon>
        <taxon>Actinomycetes</taxon>
        <taxon>Pseudonocardiales</taxon>
        <taxon>Pseudonocardiaceae</taxon>
        <taxon>Actinomycetospora</taxon>
    </lineage>
</organism>
<keyword evidence="5" id="KW-1185">Reference proteome</keyword>
<feature type="region of interest" description="Disordered" evidence="1">
    <location>
        <begin position="1"/>
        <end position="29"/>
    </location>
</feature>
<dbReference type="Pfam" id="PF06724">
    <property type="entry name" value="DUF1206"/>
    <property type="match status" value="2"/>
</dbReference>
<feature type="transmembrane region" description="Helical" evidence="2">
    <location>
        <begin position="173"/>
        <end position="203"/>
    </location>
</feature>
<evidence type="ECO:0000256" key="2">
    <source>
        <dbReference type="SAM" id="Phobius"/>
    </source>
</evidence>
<evidence type="ECO:0000256" key="1">
    <source>
        <dbReference type="SAM" id="MobiDB-lite"/>
    </source>
</evidence>
<dbReference type="InterPro" id="IPR009597">
    <property type="entry name" value="DUF1206"/>
</dbReference>
<dbReference type="Proteomes" id="UP001369736">
    <property type="component" value="Unassembled WGS sequence"/>
</dbReference>
<keyword evidence="2" id="KW-0812">Transmembrane</keyword>
<evidence type="ECO:0000313" key="5">
    <source>
        <dbReference type="Proteomes" id="UP001369736"/>
    </source>
</evidence>
<dbReference type="EMBL" id="JBBEGM010000009">
    <property type="protein sequence ID" value="MEJ2863547.1"/>
    <property type="molecule type" value="Genomic_DNA"/>
</dbReference>
<keyword evidence="2" id="KW-1133">Transmembrane helix</keyword>
<feature type="transmembrane region" description="Helical" evidence="2">
    <location>
        <begin position="224"/>
        <end position="242"/>
    </location>
</feature>
<evidence type="ECO:0000259" key="3">
    <source>
        <dbReference type="Pfam" id="PF06724"/>
    </source>
</evidence>
<accession>A0ABU8M913</accession>
<feature type="domain" description="DUF1206" evidence="3">
    <location>
        <begin position="221"/>
        <end position="289"/>
    </location>
</feature>
<keyword evidence="2" id="KW-0472">Membrane</keyword>
<feature type="transmembrane region" description="Helical" evidence="2">
    <location>
        <begin position="262"/>
        <end position="285"/>
    </location>
</feature>
<protein>
    <submittedName>
        <fullName evidence="4">DUF1206 domain-containing protein</fullName>
    </submittedName>
</protein>
<comment type="caution">
    <text evidence="4">The sequence shown here is derived from an EMBL/GenBank/DDBJ whole genome shotgun (WGS) entry which is preliminary data.</text>
</comment>
<feature type="transmembrane region" description="Helical" evidence="2">
    <location>
        <begin position="46"/>
        <end position="66"/>
    </location>
</feature>
<gene>
    <name evidence="4" type="ORF">WCD58_20460</name>
</gene>